<dbReference type="CDD" id="cd05796">
    <property type="entry name" value="Ribosomal_P0_like"/>
    <property type="match status" value="1"/>
</dbReference>
<comment type="function">
    <text evidence="1 5">Component of the ribosome assembly machinery. Nuclear paralog of the ribosomal protein P0, it binds pre-60S subunits at an early stage of assembly in the nucleolus, and is replaced by P0 in cytoplasmic pre-60S subunits and mature 80S ribosomes.</text>
</comment>
<dbReference type="InterPro" id="IPR040637">
    <property type="entry name" value="Ribosomal_uL10-like_insert"/>
</dbReference>
<dbReference type="GO" id="GO:0005730">
    <property type="term" value="C:nucleolus"/>
    <property type="evidence" value="ECO:0007669"/>
    <property type="project" value="UniProtKB-SubCell"/>
</dbReference>
<organism evidence="8">
    <name type="scientific">Lygus hesperus</name>
    <name type="common">Western plant bug</name>
    <dbReference type="NCBI Taxonomy" id="30085"/>
    <lineage>
        <taxon>Eukaryota</taxon>
        <taxon>Metazoa</taxon>
        <taxon>Ecdysozoa</taxon>
        <taxon>Arthropoda</taxon>
        <taxon>Hexapoda</taxon>
        <taxon>Insecta</taxon>
        <taxon>Pterygota</taxon>
        <taxon>Neoptera</taxon>
        <taxon>Paraneoptera</taxon>
        <taxon>Hemiptera</taxon>
        <taxon>Heteroptera</taxon>
        <taxon>Panheteroptera</taxon>
        <taxon>Cimicomorpha</taxon>
        <taxon>Miridae</taxon>
        <taxon>Mirini</taxon>
        <taxon>Lygus</taxon>
    </lineage>
</organism>
<evidence type="ECO:0000256" key="1">
    <source>
        <dbReference type="ARBA" id="ARBA00004046"/>
    </source>
</evidence>
<accession>A0A0K8T745</accession>
<comment type="similarity">
    <text evidence="2 5">Belongs to the universal ribosomal protein uL10 family.</text>
</comment>
<dbReference type="GO" id="GO:0006364">
    <property type="term" value="P:rRNA processing"/>
    <property type="evidence" value="ECO:0007669"/>
    <property type="project" value="TreeGrafter"/>
</dbReference>
<reference evidence="9" key="2">
    <citation type="journal article" date="2016" name="Gigascience">
        <title>De novo construction of an expanded transcriptome assembly for the western tarnished plant bug, Lygus hesperus.</title>
        <authorList>
            <person name="Tassone E.E."/>
            <person name="Geib S.M."/>
            <person name="Hall B."/>
            <person name="Fabrick J.A."/>
            <person name="Brent C.S."/>
            <person name="Hull J.J."/>
        </authorList>
    </citation>
    <scope>NUCLEOTIDE SEQUENCE</scope>
</reference>
<keyword evidence="4 5" id="KW-0539">Nucleus</keyword>
<dbReference type="PANTHER" id="PTHR45841:SF1">
    <property type="entry name" value="MRNA TURNOVER PROTEIN 4 HOMOLOG"/>
    <property type="match status" value="1"/>
</dbReference>
<dbReference type="Pfam" id="PF17777">
    <property type="entry name" value="RL10P_insert"/>
    <property type="match status" value="1"/>
</dbReference>
<feature type="domain" description="Large ribosomal subunit protein uL10-like insertion" evidence="7">
    <location>
        <begin position="125"/>
        <end position="194"/>
    </location>
</feature>
<evidence type="ECO:0000313" key="9">
    <source>
        <dbReference type="EMBL" id="JAQ03027.1"/>
    </source>
</evidence>
<reference evidence="8" key="1">
    <citation type="submission" date="2014-09" db="EMBL/GenBank/DDBJ databases">
        <authorList>
            <person name="Magalhaes I.L.F."/>
            <person name="Oliveira U."/>
            <person name="Santos F.R."/>
            <person name="Vidigal T.H.D.A."/>
            <person name="Brescovit A.D."/>
            <person name="Santos A.J."/>
        </authorList>
    </citation>
    <scope>NUCLEOTIDE SEQUENCE</scope>
</reference>
<feature type="region of interest" description="Disordered" evidence="6">
    <location>
        <begin position="219"/>
        <end position="253"/>
    </location>
</feature>
<evidence type="ECO:0000256" key="4">
    <source>
        <dbReference type="ARBA" id="ARBA00023242"/>
    </source>
</evidence>
<dbReference type="Pfam" id="PF00466">
    <property type="entry name" value="Ribosomal_L10"/>
    <property type="match status" value="1"/>
</dbReference>
<proteinExistence type="inferred from homology"/>
<dbReference type="Gene3D" id="3.90.105.20">
    <property type="match status" value="1"/>
</dbReference>
<dbReference type="AlphaFoldDB" id="A0A0K8T745"/>
<dbReference type="InterPro" id="IPR001790">
    <property type="entry name" value="Ribosomal_uL10"/>
</dbReference>
<evidence type="ECO:0000256" key="5">
    <source>
        <dbReference type="RuleBase" id="RU364039"/>
    </source>
</evidence>
<dbReference type="PANTHER" id="PTHR45841">
    <property type="entry name" value="MRNA TURNOVER PROTEIN 4 MRTO4"/>
    <property type="match status" value="1"/>
</dbReference>
<feature type="compositionally biased region" description="Basic and acidic residues" evidence="6">
    <location>
        <begin position="240"/>
        <end position="253"/>
    </location>
</feature>
<feature type="compositionally biased region" description="Basic residues" evidence="6">
    <location>
        <begin position="228"/>
        <end position="239"/>
    </location>
</feature>
<dbReference type="GO" id="GO:0000956">
    <property type="term" value="P:nuclear-transcribed mRNA catabolic process"/>
    <property type="evidence" value="ECO:0007669"/>
    <property type="project" value="TreeGrafter"/>
</dbReference>
<dbReference type="GO" id="GO:0005737">
    <property type="term" value="C:cytoplasm"/>
    <property type="evidence" value="ECO:0007669"/>
    <property type="project" value="UniProtKB-SubCell"/>
</dbReference>
<evidence type="ECO:0000256" key="2">
    <source>
        <dbReference type="ARBA" id="ARBA00008889"/>
    </source>
</evidence>
<evidence type="ECO:0000259" key="7">
    <source>
        <dbReference type="Pfam" id="PF17777"/>
    </source>
</evidence>
<dbReference type="InterPro" id="IPR043141">
    <property type="entry name" value="Ribosomal_uL10-like_sf"/>
</dbReference>
<keyword evidence="5" id="KW-0690">Ribosome biogenesis</keyword>
<dbReference type="Gene3D" id="3.30.70.1730">
    <property type="match status" value="1"/>
</dbReference>
<dbReference type="EMBL" id="GBRD01004595">
    <property type="protein sequence ID" value="JAG61226.1"/>
    <property type="molecule type" value="Transcribed_RNA"/>
</dbReference>
<dbReference type="InterPro" id="IPR033867">
    <property type="entry name" value="Mrt4"/>
</dbReference>
<protein>
    <recommendedName>
        <fullName evidence="5">Ribosome assembly factor mrt4</fullName>
    </recommendedName>
</protein>
<dbReference type="GO" id="GO:0000027">
    <property type="term" value="P:ribosomal large subunit assembly"/>
    <property type="evidence" value="ECO:0007669"/>
    <property type="project" value="InterPro"/>
</dbReference>
<comment type="subunit">
    <text evidence="5">Associates with the pre-60S ribosomal particle.</text>
</comment>
<dbReference type="FunFam" id="3.30.70.1730:FF:000005">
    <property type="entry name" value="Ribosome assembly factor mrt4"/>
    <property type="match status" value="1"/>
</dbReference>
<dbReference type="InterPro" id="IPR051742">
    <property type="entry name" value="Ribosome_Assembly_uL10"/>
</dbReference>
<evidence type="ECO:0000313" key="8">
    <source>
        <dbReference type="EMBL" id="JAG61226.1"/>
    </source>
</evidence>
<dbReference type="SUPFAM" id="SSF160369">
    <property type="entry name" value="Ribosomal protein L10-like"/>
    <property type="match status" value="1"/>
</dbReference>
<dbReference type="EMBL" id="GDHC01015602">
    <property type="protein sequence ID" value="JAQ03027.1"/>
    <property type="molecule type" value="Transcribed_RNA"/>
</dbReference>
<dbReference type="FunFam" id="3.90.105.20:FF:000002">
    <property type="entry name" value="Ribosome assembly factor mrt4"/>
    <property type="match status" value="1"/>
</dbReference>
<comment type="subcellular location">
    <subcellularLocation>
        <location evidence="5">Cytoplasm</location>
    </subcellularLocation>
    <subcellularLocation>
        <location evidence="5">Nucleus</location>
        <location evidence="5">Nucleolus</location>
    </subcellularLocation>
</comment>
<dbReference type="GO" id="GO:0030687">
    <property type="term" value="C:preribosome, large subunit precursor"/>
    <property type="evidence" value="ECO:0007669"/>
    <property type="project" value="TreeGrafter"/>
</dbReference>
<keyword evidence="3 5" id="KW-0963">Cytoplasm</keyword>
<evidence type="ECO:0000256" key="3">
    <source>
        <dbReference type="ARBA" id="ARBA00022490"/>
    </source>
</evidence>
<dbReference type="InterPro" id="IPR043164">
    <property type="entry name" value="Ribosomal_uL10-like_insert_sf"/>
</dbReference>
<name>A0A0K8T745_LYGHE</name>
<sequence length="253" mass="28557">MPKSKRDKKVSLTKTTKKGLQAKQALVEEIRKCAGNYENIFVFSVENMRNSQLKDLRNEWSSSRFFFGKNKVMSLGLGRKREEEIDENVHQISSKLKGQCGLLFTNEPCDKVIDYFKIYEDTDFARSGFVATETVTLPAAPLPDFPHSMEPQLRQLGLPTSLQRGIITLLTEHTVCKEGDTLTPEQARILKLLGRKMANFRVTLICSWSKGGIFTPLIGPKAGEGSAKKPKKNKNKKKKSILEEKDTTMEVES</sequence>
<dbReference type="GO" id="GO:0003723">
    <property type="term" value="F:RNA binding"/>
    <property type="evidence" value="ECO:0007669"/>
    <property type="project" value="TreeGrafter"/>
</dbReference>
<gene>
    <name evidence="9" type="primary">Mrto4_0</name>
    <name evidence="9" type="ORF">g.45016</name>
</gene>
<evidence type="ECO:0000256" key="6">
    <source>
        <dbReference type="SAM" id="MobiDB-lite"/>
    </source>
</evidence>